<feature type="region of interest" description="Disordered" evidence="1">
    <location>
        <begin position="72"/>
        <end position="97"/>
    </location>
</feature>
<evidence type="ECO:0000256" key="1">
    <source>
        <dbReference type="SAM" id="MobiDB-lite"/>
    </source>
</evidence>
<name>A0A9P7RPL0_9AGAR</name>
<dbReference type="Proteomes" id="UP001049176">
    <property type="component" value="Chromosome 9"/>
</dbReference>
<dbReference type="KEGG" id="more:E1B28_013002"/>
<dbReference type="EMBL" id="CM032189">
    <property type="protein sequence ID" value="KAG7087023.1"/>
    <property type="molecule type" value="Genomic_DNA"/>
</dbReference>
<dbReference type="AlphaFoldDB" id="A0A9P7RPL0"/>
<protein>
    <submittedName>
        <fullName evidence="2">Uncharacterized protein</fullName>
    </submittedName>
</protein>
<keyword evidence="3" id="KW-1185">Reference proteome</keyword>
<accession>A0A9P7RPL0</accession>
<dbReference type="RefSeq" id="XP_043003494.1">
    <property type="nucleotide sequence ID" value="XM_043158151.1"/>
</dbReference>
<comment type="caution">
    <text evidence="2">The sequence shown here is derived from an EMBL/GenBank/DDBJ whole genome shotgun (WGS) entry which is preliminary data.</text>
</comment>
<dbReference type="GeneID" id="66082077"/>
<gene>
    <name evidence="2" type="ORF">E1B28_013002</name>
</gene>
<sequence>MESSSGGSPAPITLKGRLTEELDVGLNIFHLEEDSLTLKKFPFVFTPFQPRSVPKYGQTRMKEVENGHRCGVEKGTVQPIGNLVDGKEEDKRPMIPAPKEVNTRCHADRRDQCLVREDVRQ</sequence>
<organism evidence="2 3">
    <name type="scientific">Marasmius oreades</name>
    <name type="common">fairy-ring Marasmius</name>
    <dbReference type="NCBI Taxonomy" id="181124"/>
    <lineage>
        <taxon>Eukaryota</taxon>
        <taxon>Fungi</taxon>
        <taxon>Dikarya</taxon>
        <taxon>Basidiomycota</taxon>
        <taxon>Agaricomycotina</taxon>
        <taxon>Agaricomycetes</taxon>
        <taxon>Agaricomycetidae</taxon>
        <taxon>Agaricales</taxon>
        <taxon>Marasmiineae</taxon>
        <taxon>Marasmiaceae</taxon>
        <taxon>Marasmius</taxon>
    </lineage>
</organism>
<proteinExistence type="predicted"/>
<evidence type="ECO:0000313" key="3">
    <source>
        <dbReference type="Proteomes" id="UP001049176"/>
    </source>
</evidence>
<reference evidence="2" key="1">
    <citation type="journal article" date="2021" name="Genome Biol. Evol.">
        <title>The assembled and annotated genome of the fairy-ring fungus Marasmius oreades.</title>
        <authorList>
            <person name="Hiltunen M."/>
            <person name="Ament-Velasquez S.L."/>
            <person name="Johannesson H."/>
        </authorList>
    </citation>
    <scope>NUCLEOTIDE SEQUENCE</scope>
    <source>
        <strain evidence="2">03SP1</strain>
    </source>
</reference>
<evidence type="ECO:0000313" key="2">
    <source>
        <dbReference type="EMBL" id="KAG7087023.1"/>
    </source>
</evidence>